<dbReference type="InterPro" id="IPR011032">
    <property type="entry name" value="GroES-like_sf"/>
</dbReference>
<dbReference type="GO" id="GO:0046872">
    <property type="term" value="F:metal ion binding"/>
    <property type="evidence" value="ECO:0007669"/>
    <property type="project" value="UniProtKB-KW"/>
</dbReference>
<dbReference type="Proteomes" id="UP000289794">
    <property type="component" value="Chromosome"/>
</dbReference>
<comment type="similarity">
    <text evidence="2">Belongs to the zinc-containing alcohol dehydrogenase family.</text>
</comment>
<dbReference type="EMBL" id="CP035945">
    <property type="protein sequence ID" value="QBE95112.1"/>
    <property type="molecule type" value="Genomic_DNA"/>
</dbReference>
<dbReference type="SUPFAM" id="SSF51735">
    <property type="entry name" value="NAD(P)-binding Rossmann-fold domains"/>
    <property type="match status" value="1"/>
</dbReference>
<organism evidence="7 8">
    <name type="scientific">Blautia producta</name>
    <dbReference type="NCBI Taxonomy" id="33035"/>
    <lineage>
        <taxon>Bacteria</taxon>
        <taxon>Bacillati</taxon>
        <taxon>Bacillota</taxon>
        <taxon>Clostridia</taxon>
        <taxon>Lachnospirales</taxon>
        <taxon>Lachnospiraceae</taxon>
        <taxon>Blautia</taxon>
    </lineage>
</organism>
<protein>
    <submittedName>
        <fullName evidence="7">L-threonine 3-dehydrogenase</fullName>
        <ecNumber evidence="7">1.1.1.103</ecNumber>
    </submittedName>
</protein>
<keyword evidence="3" id="KW-0479">Metal-binding</keyword>
<proteinExistence type="inferred from homology"/>
<dbReference type="PANTHER" id="PTHR43350">
    <property type="entry name" value="NAD-DEPENDENT ALCOHOL DEHYDROGENASE"/>
    <property type="match status" value="1"/>
</dbReference>
<dbReference type="Pfam" id="PF00107">
    <property type="entry name" value="ADH_zinc_N"/>
    <property type="match status" value="1"/>
</dbReference>
<dbReference type="GO" id="GO:0008743">
    <property type="term" value="F:L-threonine 3-dehydrogenase activity"/>
    <property type="evidence" value="ECO:0007669"/>
    <property type="project" value="UniProtKB-EC"/>
</dbReference>
<keyword evidence="4" id="KW-0862">Zinc</keyword>
<sequence>MKQLLLGRNGKPVLEEYQEMPLQAGYVRVVSDYGAPKHGTELHGYEKDPFAKVYYDENTHIFRPREKELVYDGTSGLGNMWVGRITEIGQGVEGLETGQRVAGYGNLKNTHTVKAEDVLVMPESMTWKEAVCYDPLQFALGGMRDGHVRLGDKVLISGLGAIGLMAAQAAKAAGASLVVVTDPIEKRRQVALDNGADMAFDPTKEDFGLILRDKTNGIGMDVVIETSGNYKAVEQGIRALAYGGNFAMVGWLGECHIPINLGYEGHFNQCHFYFSRACSEPNNDYPRWSFDRICKEAWDMLCKGMFSCENIVDPVVDFETCDESYLHYIVENPQESVKMGVAFKNQ</sequence>
<evidence type="ECO:0000313" key="7">
    <source>
        <dbReference type="EMBL" id="QBE95112.1"/>
    </source>
</evidence>
<evidence type="ECO:0000256" key="5">
    <source>
        <dbReference type="ARBA" id="ARBA00023002"/>
    </source>
</evidence>
<gene>
    <name evidence="7" type="primary">tdh_2</name>
    <name evidence="7" type="ORF">PMF13cell1_00614</name>
</gene>
<dbReference type="InterPro" id="IPR036291">
    <property type="entry name" value="NAD(P)-bd_dom_sf"/>
</dbReference>
<feature type="domain" description="Enoyl reductase (ER)" evidence="6">
    <location>
        <begin position="7"/>
        <end position="277"/>
    </location>
</feature>
<evidence type="ECO:0000259" key="6">
    <source>
        <dbReference type="SMART" id="SM00829"/>
    </source>
</evidence>
<evidence type="ECO:0000256" key="3">
    <source>
        <dbReference type="ARBA" id="ARBA00022723"/>
    </source>
</evidence>
<dbReference type="Gene3D" id="3.40.50.720">
    <property type="entry name" value="NAD(P)-binding Rossmann-like Domain"/>
    <property type="match status" value="1"/>
</dbReference>
<dbReference type="SMART" id="SM00829">
    <property type="entry name" value="PKS_ER"/>
    <property type="match status" value="1"/>
</dbReference>
<dbReference type="CDD" id="cd08255">
    <property type="entry name" value="2-desacetyl-2-hydroxyethyl_bacteriochlorophyllide_like"/>
    <property type="match status" value="1"/>
</dbReference>
<reference evidence="7 8" key="1">
    <citation type="submission" date="2019-01" db="EMBL/GenBank/DDBJ databases">
        <title>PMF-metabolizing Aryl O-demethylase.</title>
        <authorList>
            <person name="Kim M."/>
        </authorList>
    </citation>
    <scope>NUCLEOTIDE SEQUENCE [LARGE SCALE GENOMIC DNA]</scope>
    <source>
        <strain evidence="7 8">PMF1</strain>
    </source>
</reference>
<dbReference type="Gene3D" id="3.90.180.10">
    <property type="entry name" value="Medium-chain alcohol dehydrogenases, catalytic domain"/>
    <property type="match status" value="1"/>
</dbReference>
<evidence type="ECO:0000256" key="4">
    <source>
        <dbReference type="ARBA" id="ARBA00022833"/>
    </source>
</evidence>
<dbReference type="RefSeq" id="WP_130179758.1">
    <property type="nucleotide sequence ID" value="NZ_CP035945.1"/>
</dbReference>
<dbReference type="InterPro" id="IPR020843">
    <property type="entry name" value="ER"/>
</dbReference>
<dbReference type="KEGG" id="bpro:PMF13cell1_00614"/>
<evidence type="ECO:0000313" key="8">
    <source>
        <dbReference type="Proteomes" id="UP000289794"/>
    </source>
</evidence>
<comment type="cofactor">
    <cofactor evidence="1">
        <name>Zn(2+)</name>
        <dbReference type="ChEBI" id="CHEBI:29105"/>
    </cofactor>
</comment>
<evidence type="ECO:0000256" key="2">
    <source>
        <dbReference type="ARBA" id="ARBA00008072"/>
    </source>
</evidence>
<dbReference type="InterPro" id="IPR013149">
    <property type="entry name" value="ADH-like_C"/>
</dbReference>
<dbReference type="SUPFAM" id="SSF50129">
    <property type="entry name" value="GroES-like"/>
    <property type="match status" value="1"/>
</dbReference>
<accession>A0A4P6LTC4</accession>
<dbReference type="PANTHER" id="PTHR43350:SF19">
    <property type="entry name" value="D-GULOSIDE 3-DEHYDROGENASE"/>
    <property type="match status" value="1"/>
</dbReference>
<name>A0A4P6LTC4_9FIRM</name>
<keyword evidence="5 7" id="KW-0560">Oxidoreductase</keyword>
<dbReference type="EC" id="1.1.1.103" evidence="7"/>
<evidence type="ECO:0000256" key="1">
    <source>
        <dbReference type="ARBA" id="ARBA00001947"/>
    </source>
</evidence>
<dbReference type="AlphaFoldDB" id="A0A4P6LTC4"/>